<dbReference type="PROSITE" id="PS50994">
    <property type="entry name" value="INTEGRASE"/>
    <property type="match status" value="1"/>
</dbReference>
<dbReference type="AlphaFoldDB" id="A0AAD4Z7G6"/>
<evidence type="ECO:0000256" key="2">
    <source>
        <dbReference type="SAM" id="MobiDB-lite"/>
    </source>
</evidence>
<dbReference type="InterPro" id="IPR001878">
    <property type="entry name" value="Znf_CCHC"/>
</dbReference>
<dbReference type="PANTHER" id="PTHR42648:SF28">
    <property type="entry name" value="TRANSPOSON-ENCODED PROTEIN WITH RIBONUCLEASE H-LIKE AND RETROVIRUS ZINC FINGER-LIKE DOMAINS"/>
    <property type="match status" value="1"/>
</dbReference>
<evidence type="ECO:0000259" key="3">
    <source>
        <dbReference type="PROSITE" id="PS50158"/>
    </source>
</evidence>
<keyword evidence="1" id="KW-0863">Zinc-finger</keyword>
<proteinExistence type="predicted"/>
<dbReference type="SMART" id="SM00343">
    <property type="entry name" value="ZnF_C2HC"/>
    <property type="match status" value="1"/>
</dbReference>
<sequence length="449" mass="50251">MFEPGRSPTMRLGKPIGQNANWRIKVTNGQIETRRSSPSISQGQGLQSANIKVVPWVEIVASSFGHARRGAKGIAHVREACRRHRTCNMMTKVPKAPLVQHDDEVPKALLALNDDGVPKASLMSNDSEIEVEWWMMGEGEGESPSLVVFRCGTPLALLRVVTCGNASLDKRAMIETVRGGIPSNDKAKAFLEAVEEKFKESKKAGKGSLMNALTSMRYDGESSVRQLKVSYNTQKENWDLNELISMCVQEEDRLKRDKMEVVNLVHSTHGKKNGASGSGKPFHAFKSSNASAKTSQPPPKGSQNVKVNKTEIFKCYFCKESGHMKKDCDKYKRYTEAGQHKGPFANYLEKCGIMAQYTTSGTPQKNEVAERRNRTLKDMVRSMVRKSTLPKFLWGEALKTANYILNRVPSKAVPKTPFEMWVGRQPSLMHLHVWGAELRLDCIIPWRKS</sequence>
<dbReference type="InterPro" id="IPR012337">
    <property type="entry name" value="RNaseH-like_sf"/>
</dbReference>
<gene>
    <name evidence="5" type="ORF">L3X38_025482</name>
</gene>
<dbReference type="PROSITE" id="PS50158">
    <property type="entry name" value="ZF_CCHC"/>
    <property type="match status" value="1"/>
</dbReference>
<keyword evidence="1" id="KW-0862">Zinc</keyword>
<evidence type="ECO:0000313" key="6">
    <source>
        <dbReference type="Proteomes" id="UP001054821"/>
    </source>
</evidence>
<feature type="compositionally biased region" description="Polar residues" evidence="2">
    <location>
        <begin position="286"/>
        <end position="304"/>
    </location>
</feature>
<dbReference type="InterPro" id="IPR039537">
    <property type="entry name" value="Retrotran_Ty1/copia-like"/>
</dbReference>
<dbReference type="GO" id="GO:0003676">
    <property type="term" value="F:nucleic acid binding"/>
    <property type="evidence" value="ECO:0007669"/>
    <property type="project" value="InterPro"/>
</dbReference>
<name>A0AAD4Z7G6_PRUDU</name>
<dbReference type="Proteomes" id="UP001054821">
    <property type="component" value="Chromosome 4"/>
</dbReference>
<dbReference type="Gene3D" id="3.30.420.10">
    <property type="entry name" value="Ribonuclease H-like superfamily/Ribonuclease H"/>
    <property type="match status" value="1"/>
</dbReference>
<reference evidence="5 6" key="1">
    <citation type="journal article" date="2022" name="G3 (Bethesda)">
        <title>Whole-genome sequence and methylome profiling of the almond [Prunus dulcis (Mill.) D.A. Webb] cultivar 'Nonpareil'.</title>
        <authorList>
            <person name="D'Amico-Willman K.M."/>
            <person name="Ouma W.Z."/>
            <person name="Meulia T."/>
            <person name="Sideli G.M."/>
            <person name="Gradziel T.M."/>
            <person name="Fresnedo-Ramirez J."/>
        </authorList>
    </citation>
    <scope>NUCLEOTIDE SEQUENCE [LARGE SCALE GENOMIC DNA]</scope>
    <source>
        <strain evidence="5">Clone GOH B32 T37-40</strain>
    </source>
</reference>
<dbReference type="Pfam" id="PF00098">
    <property type="entry name" value="zf-CCHC"/>
    <property type="match status" value="1"/>
</dbReference>
<dbReference type="SUPFAM" id="SSF57756">
    <property type="entry name" value="Retrovirus zinc finger-like domains"/>
    <property type="match status" value="1"/>
</dbReference>
<evidence type="ECO:0000313" key="5">
    <source>
        <dbReference type="EMBL" id="KAI5335349.1"/>
    </source>
</evidence>
<accession>A0AAD4Z7G6</accession>
<organism evidence="5 6">
    <name type="scientific">Prunus dulcis</name>
    <name type="common">Almond</name>
    <name type="synonym">Amygdalus dulcis</name>
    <dbReference type="NCBI Taxonomy" id="3755"/>
    <lineage>
        <taxon>Eukaryota</taxon>
        <taxon>Viridiplantae</taxon>
        <taxon>Streptophyta</taxon>
        <taxon>Embryophyta</taxon>
        <taxon>Tracheophyta</taxon>
        <taxon>Spermatophyta</taxon>
        <taxon>Magnoliopsida</taxon>
        <taxon>eudicotyledons</taxon>
        <taxon>Gunneridae</taxon>
        <taxon>Pentapetalae</taxon>
        <taxon>rosids</taxon>
        <taxon>fabids</taxon>
        <taxon>Rosales</taxon>
        <taxon>Rosaceae</taxon>
        <taxon>Amygdaloideae</taxon>
        <taxon>Amygdaleae</taxon>
        <taxon>Prunus</taxon>
    </lineage>
</organism>
<dbReference type="PANTHER" id="PTHR42648">
    <property type="entry name" value="TRANSPOSASE, PUTATIVE-RELATED"/>
    <property type="match status" value="1"/>
</dbReference>
<feature type="domain" description="Integrase catalytic" evidence="4">
    <location>
        <begin position="329"/>
        <end position="425"/>
    </location>
</feature>
<protein>
    <submittedName>
        <fullName evidence="5">Uncharacterized protein</fullName>
    </submittedName>
</protein>
<keyword evidence="6" id="KW-1185">Reference proteome</keyword>
<comment type="caution">
    <text evidence="5">The sequence shown here is derived from an EMBL/GenBank/DDBJ whole genome shotgun (WGS) entry which is preliminary data.</text>
</comment>
<feature type="region of interest" description="Disordered" evidence="2">
    <location>
        <begin position="268"/>
        <end position="304"/>
    </location>
</feature>
<feature type="domain" description="CCHC-type" evidence="3">
    <location>
        <begin position="314"/>
        <end position="330"/>
    </location>
</feature>
<dbReference type="SUPFAM" id="SSF53098">
    <property type="entry name" value="Ribonuclease H-like"/>
    <property type="match status" value="1"/>
</dbReference>
<dbReference type="InterPro" id="IPR036397">
    <property type="entry name" value="RNaseH_sf"/>
</dbReference>
<dbReference type="GO" id="GO:0015074">
    <property type="term" value="P:DNA integration"/>
    <property type="evidence" value="ECO:0007669"/>
    <property type="project" value="InterPro"/>
</dbReference>
<dbReference type="InterPro" id="IPR001584">
    <property type="entry name" value="Integrase_cat-core"/>
</dbReference>
<dbReference type="GO" id="GO:0008270">
    <property type="term" value="F:zinc ion binding"/>
    <property type="evidence" value="ECO:0007669"/>
    <property type="project" value="UniProtKB-KW"/>
</dbReference>
<dbReference type="EMBL" id="JAJFAZ020000004">
    <property type="protein sequence ID" value="KAI5335349.1"/>
    <property type="molecule type" value="Genomic_DNA"/>
</dbReference>
<evidence type="ECO:0000256" key="1">
    <source>
        <dbReference type="PROSITE-ProRule" id="PRU00047"/>
    </source>
</evidence>
<evidence type="ECO:0000259" key="4">
    <source>
        <dbReference type="PROSITE" id="PS50994"/>
    </source>
</evidence>
<keyword evidence="1" id="KW-0479">Metal-binding</keyword>
<dbReference type="InterPro" id="IPR036875">
    <property type="entry name" value="Znf_CCHC_sf"/>
</dbReference>